<proteinExistence type="predicted"/>
<feature type="compositionally biased region" description="Polar residues" evidence="1">
    <location>
        <begin position="326"/>
        <end position="350"/>
    </location>
</feature>
<dbReference type="AlphaFoldDB" id="A0A8K1CS89"/>
<organism evidence="3 4">
    <name type="scientific">Pythium oligandrum</name>
    <name type="common">Mycoparasitic fungus</name>
    <dbReference type="NCBI Taxonomy" id="41045"/>
    <lineage>
        <taxon>Eukaryota</taxon>
        <taxon>Sar</taxon>
        <taxon>Stramenopiles</taxon>
        <taxon>Oomycota</taxon>
        <taxon>Peronosporomycetes</taxon>
        <taxon>Pythiales</taxon>
        <taxon>Pythiaceae</taxon>
        <taxon>Pythium</taxon>
    </lineage>
</organism>
<dbReference type="PANTHER" id="PTHR11538:SF26">
    <property type="entry name" value="FERREDOXIN-FOLD ANTICODON-BINDING DOMAIN-CONTAINING PROTEIN 1"/>
    <property type="match status" value="1"/>
</dbReference>
<keyword evidence="4" id="KW-1185">Reference proteome</keyword>
<reference evidence="3" key="1">
    <citation type="submission" date="2019-03" db="EMBL/GenBank/DDBJ databases">
        <title>Long read genome sequence of the mycoparasitic Pythium oligandrum ATCC 38472 isolated from sugarbeet rhizosphere.</title>
        <authorList>
            <person name="Gaulin E."/>
        </authorList>
    </citation>
    <scope>NUCLEOTIDE SEQUENCE</scope>
    <source>
        <strain evidence="3">ATCC 38472_TT</strain>
    </source>
</reference>
<feature type="compositionally biased region" description="Acidic residues" evidence="1">
    <location>
        <begin position="280"/>
        <end position="295"/>
    </location>
</feature>
<dbReference type="Pfam" id="PF10354">
    <property type="entry name" value="BMT5-like"/>
    <property type="match status" value="1"/>
</dbReference>
<evidence type="ECO:0000256" key="1">
    <source>
        <dbReference type="SAM" id="MobiDB-lite"/>
    </source>
</evidence>
<dbReference type="GO" id="GO:0070042">
    <property type="term" value="F:rRNA (uridine-N3-)-methyltransferase activity"/>
    <property type="evidence" value="ECO:0007669"/>
    <property type="project" value="InterPro"/>
</dbReference>
<feature type="region of interest" description="Disordered" evidence="1">
    <location>
        <begin position="42"/>
        <end position="66"/>
    </location>
</feature>
<dbReference type="PANTHER" id="PTHR11538">
    <property type="entry name" value="PHENYLALANYL-TRNA SYNTHETASE"/>
    <property type="match status" value="1"/>
</dbReference>
<sequence>MATLPYTYYVWLVFMSSLKTKGQQFLLSTFAETLGDWHRMKRKASGGGGSAAALRRGAKRQRDDDSKEKLYTASDVTLVLGDGDFSFSKGLVAHRGSGKNLFATSYDSESKVKSKYSNAVECIQAVRAAQGTVFHDVDATKLERLPTRIQSNGQNTVVPAFFKYIIFNFPHTGQQRVHINRALLLDFFESARGKLVKPGEVHITLKNRPPYSNWLVEDQAKAAGFVLKERRRFNIRLFPGYHHRTTDPQAKKFEAELCITYVFVVNRSKFPFNPTVPTPECEEVEQSEEIQEETEGNAPGNDVTKEAERPSKRRRKQSQQKHPDSQHTSSTKSQAPNSTPANQQKSSPSFSLWRPLHQRRGAW</sequence>
<evidence type="ECO:0000313" key="3">
    <source>
        <dbReference type="EMBL" id="TMW68605.1"/>
    </source>
</evidence>
<dbReference type="GO" id="GO:0005737">
    <property type="term" value="C:cytoplasm"/>
    <property type="evidence" value="ECO:0007669"/>
    <property type="project" value="TreeGrafter"/>
</dbReference>
<dbReference type="Proteomes" id="UP000794436">
    <property type="component" value="Unassembled WGS sequence"/>
</dbReference>
<dbReference type="EMBL" id="SPLM01000002">
    <property type="protein sequence ID" value="TMW68605.1"/>
    <property type="molecule type" value="Genomic_DNA"/>
</dbReference>
<evidence type="ECO:0000259" key="2">
    <source>
        <dbReference type="Pfam" id="PF10354"/>
    </source>
</evidence>
<evidence type="ECO:0000313" key="4">
    <source>
        <dbReference type="Proteomes" id="UP000794436"/>
    </source>
</evidence>
<dbReference type="GO" id="GO:0070475">
    <property type="term" value="P:rRNA base methylation"/>
    <property type="evidence" value="ECO:0007669"/>
    <property type="project" value="InterPro"/>
</dbReference>
<feature type="region of interest" description="Disordered" evidence="1">
    <location>
        <begin position="274"/>
        <end position="363"/>
    </location>
</feature>
<gene>
    <name evidence="3" type="ORF">Poli38472_006073</name>
</gene>
<feature type="domain" description="25S rRNA (uridine-N(3))-methyltransferase BMT5-like" evidence="2">
    <location>
        <begin position="78"/>
        <end position="244"/>
    </location>
</feature>
<name>A0A8K1CS89_PYTOL</name>
<protein>
    <recommendedName>
        <fullName evidence="2">25S rRNA (uridine-N(3))-methyltransferase BMT5-like domain-containing protein</fullName>
    </recommendedName>
</protein>
<dbReference type="InterPro" id="IPR019446">
    <property type="entry name" value="BMT5-like"/>
</dbReference>
<dbReference type="OrthoDB" id="273345at2759"/>
<accession>A0A8K1CS89</accession>
<comment type="caution">
    <text evidence="3">The sequence shown here is derived from an EMBL/GenBank/DDBJ whole genome shotgun (WGS) entry which is preliminary data.</text>
</comment>